<protein>
    <submittedName>
        <fullName evidence="5">Peptidase M14</fullName>
    </submittedName>
</protein>
<dbReference type="GO" id="GO:0008270">
    <property type="term" value="F:zinc ion binding"/>
    <property type="evidence" value="ECO:0007669"/>
    <property type="project" value="InterPro"/>
</dbReference>
<comment type="similarity">
    <text evidence="2">Belongs to the peptidase M14 family.</text>
</comment>
<dbReference type="KEGG" id="pfer:IRI77_10845"/>
<dbReference type="GO" id="GO:0005615">
    <property type="term" value="C:extracellular space"/>
    <property type="evidence" value="ECO:0007669"/>
    <property type="project" value="TreeGrafter"/>
</dbReference>
<evidence type="ECO:0000313" key="6">
    <source>
        <dbReference type="Proteomes" id="UP000593892"/>
    </source>
</evidence>
<dbReference type="EMBL" id="CP063849">
    <property type="protein sequence ID" value="QOY90424.1"/>
    <property type="molecule type" value="Genomic_DNA"/>
</dbReference>
<dbReference type="Pfam" id="PF00246">
    <property type="entry name" value="Peptidase_M14"/>
    <property type="match status" value="1"/>
</dbReference>
<evidence type="ECO:0000256" key="3">
    <source>
        <dbReference type="SAM" id="MobiDB-lite"/>
    </source>
</evidence>
<gene>
    <name evidence="5" type="ORF">IRI77_10845</name>
</gene>
<dbReference type="SUPFAM" id="SSF53187">
    <property type="entry name" value="Zn-dependent exopeptidases"/>
    <property type="match status" value="1"/>
</dbReference>
<dbReference type="InterPro" id="IPR000834">
    <property type="entry name" value="Peptidase_M14"/>
</dbReference>
<dbReference type="Gene3D" id="3.40.630.10">
    <property type="entry name" value="Zn peptidases"/>
    <property type="match status" value="1"/>
</dbReference>
<dbReference type="GO" id="GO:0006508">
    <property type="term" value="P:proteolysis"/>
    <property type="evidence" value="ECO:0007669"/>
    <property type="project" value="InterPro"/>
</dbReference>
<comment type="cofactor">
    <cofactor evidence="1">
        <name>Zn(2+)</name>
        <dbReference type="ChEBI" id="CHEBI:29105"/>
    </cofactor>
</comment>
<evidence type="ECO:0000313" key="5">
    <source>
        <dbReference type="EMBL" id="QOY90424.1"/>
    </source>
</evidence>
<keyword evidence="6" id="KW-1185">Reference proteome</keyword>
<dbReference type="SMART" id="SM00631">
    <property type="entry name" value="Zn_pept"/>
    <property type="match status" value="1"/>
</dbReference>
<dbReference type="Proteomes" id="UP000593892">
    <property type="component" value="Chromosome"/>
</dbReference>
<accession>A0A7S7NVA8</accession>
<reference evidence="5 6" key="1">
    <citation type="submission" date="2020-10" db="EMBL/GenBank/DDBJ databases">
        <title>Complete genome sequence of Paludibaculum fermentans P105T, a facultatively anaerobic acidobacterium capable of dissimilatory Fe(III) reduction.</title>
        <authorList>
            <person name="Dedysh S.N."/>
            <person name="Beletsky A.V."/>
            <person name="Kulichevskaya I.S."/>
            <person name="Mardanov A.V."/>
            <person name="Ravin N.V."/>
        </authorList>
    </citation>
    <scope>NUCLEOTIDE SEQUENCE [LARGE SCALE GENOMIC DNA]</scope>
    <source>
        <strain evidence="5 6">P105</strain>
    </source>
</reference>
<dbReference type="AlphaFoldDB" id="A0A7S7NVA8"/>
<evidence type="ECO:0000256" key="2">
    <source>
        <dbReference type="ARBA" id="ARBA00005988"/>
    </source>
</evidence>
<dbReference type="GO" id="GO:0004181">
    <property type="term" value="F:metallocarboxypeptidase activity"/>
    <property type="evidence" value="ECO:0007669"/>
    <property type="project" value="InterPro"/>
</dbReference>
<feature type="domain" description="Peptidase M14" evidence="4">
    <location>
        <begin position="59"/>
        <end position="321"/>
    </location>
</feature>
<dbReference type="PANTHER" id="PTHR11705">
    <property type="entry name" value="PROTEASE FAMILY M14 CARBOXYPEPTIDASE A,B"/>
    <property type="match status" value="1"/>
</dbReference>
<dbReference type="PANTHER" id="PTHR11705:SF145">
    <property type="entry name" value="PEPTIDASE M14 CARBOXYPEPTIDASE A DOMAIN-CONTAINING PROTEIN"/>
    <property type="match status" value="1"/>
</dbReference>
<evidence type="ECO:0000256" key="1">
    <source>
        <dbReference type="ARBA" id="ARBA00001947"/>
    </source>
</evidence>
<proteinExistence type="inferred from homology"/>
<sequence length="614" mass="68152">MSLCFLLALQMAAVPPMPPQSQAETATMKAAQSLAESTTAAPKDLRTHAEQSNYQETGSYDEAVSFYRKLEKLSPLAKLVPLGQTGEGRTLYALIVSKEKAFTPEAARRTGKPVVLLQNGIHAGENGGKDAAMMLLRDVLVTKRHAAWLDHSILVSIVVFNADGHEHVSGYNRINENGPAKMGFRVNASRLNLNRDYLKAQTPEMRAWLKLYTAWLPDFLVDNHVTDGSDNQYDVTIATHTEQDIAPEVGEWVEKKYLTKLIPEMEKLGHVVGWYIEGRGRNGDSLAVMTASPRYSTGYAAAQNRAGLLVETHSLKSFKTRVWSHYDIMAVSLDAICTEAKALRSASLAADQRYEALKPGAKVFLEGTPGDKQEPYVQRLLAFERPVSTVSGGPVVRYSAKPVDQQAQLVRSLTEKVAPVAPDGYIVPRQWNEVIELLHIHGIKTQTINKKLNQTLDVTKVENVRWATAPFEGRFQVQSFTSRTANQAVEIPAGSVYVPAAQRAGKVAMHILEPAAPDSAVRWGFFQSVFEQKEYFSDYVFEPYAVEMLKQNPALKAEFDAKVQSDATFAKNPRARLLWLFQRSPYFEPDKDTYPVLRVTPAEMPAVKSALGTN</sequence>
<evidence type="ECO:0000259" key="4">
    <source>
        <dbReference type="SMART" id="SM00631"/>
    </source>
</evidence>
<organism evidence="5 6">
    <name type="scientific">Paludibaculum fermentans</name>
    <dbReference type="NCBI Taxonomy" id="1473598"/>
    <lineage>
        <taxon>Bacteria</taxon>
        <taxon>Pseudomonadati</taxon>
        <taxon>Acidobacteriota</taxon>
        <taxon>Terriglobia</taxon>
        <taxon>Bryobacterales</taxon>
        <taxon>Bryobacteraceae</taxon>
        <taxon>Paludibaculum</taxon>
    </lineage>
</organism>
<feature type="region of interest" description="Disordered" evidence="3">
    <location>
        <begin position="33"/>
        <end position="54"/>
    </location>
</feature>
<dbReference type="RefSeq" id="WP_194452088.1">
    <property type="nucleotide sequence ID" value="NZ_CP063849.1"/>
</dbReference>
<name>A0A7S7NVA8_PALFE</name>
<dbReference type="CDD" id="cd06241">
    <property type="entry name" value="M14-like"/>
    <property type="match status" value="1"/>
</dbReference>